<dbReference type="PROSITE" id="PS50082">
    <property type="entry name" value="WD_REPEATS_2"/>
    <property type="match status" value="2"/>
</dbReference>
<comment type="caution">
    <text evidence="23">The sequence shown here is derived from an EMBL/GenBank/DDBJ whole genome shotgun (WGS) entry which is preliminary data.</text>
</comment>
<evidence type="ECO:0000256" key="18">
    <source>
        <dbReference type="ARBA" id="ARBA00023204"/>
    </source>
</evidence>
<evidence type="ECO:0000256" key="3">
    <source>
        <dbReference type="ARBA" id="ARBA00004906"/>
    </source>
</evidence>
<comment type="subunit">
    <text evidence="21">Homotetramer.</text>
</comment>
<dbReference type="GO" id="GO:0000974">
    <property type="term" value="C:Prp19 complex"/>
    <property type="evidence" value="ECO:0007669"/>
    <property type="project" value="UniProtKB-UniRule"/>
</dbReference>
<evidence type="ECO:0000256" key="11">
    <source>
        <dbReference type="ARBA" id="ARBA00022728"/>
    </source>
</evidence>
<evidence type="ECO:0000256" key="16">
    <source>
        <dbReference type="ARBA" id="ARBA00022833"/>
    </source>
</evidence>
<dbReference type="InterPro" id="IPR003613">
    <property type="entry name" value="Ubox_domain"/>
</dbReference>
<dbReference type="FunFam" id="3.30.40.10:FF:000027">
    <property type="entry name" value="Pre-mRNA-processing factor 19, putative"/>
    <property type="match status" value="1"/>
</dbReference>
<dbReference type="GO" id="GO:0071006">
    <property type="term" value="C:U2-type catalytic step 1 spliceosome"/>
    <property type="evidence" value="ECO:0007669"/>
    <property type="project" value="TreeGrafter"/>
</dbReference>
<dbReference type="VEuPathDB" id="AmoebaDB:NfTy_053670"/>
<sequence length="482" mass="53715">MLCNISETVPLHPVVSKKTGHLFEKSLILKYIEEHGKCPITGQELTPNDLIDVVYKKSSENTKPNLPAVASIPSMLQMFQNEWDALMLETFTLKQQLDKSRKELSHSLYQHDAACRVIARVMKERDDAKNTLRKHQNSDMQDEESLVGKALTQDTLGRLSSTAEILSSNRKQRTISPNLRSPEEMSKANIQSLYAEYKLHQGKGIQSLDILNTLVLSGGRDGTIAVFDKQYNTLIGELKSNAGPVSCAIFHNTPEFALSSHDRDVKIWSLKDSLCLHTLEKLHLERITELALHPSGHYFLTSSLDQTWSFCEIETATCLAKSENDNSGYTCVQFHPDGLLFGTGLQNNSIKIWDLKSQQLATQLDGHSGEITSLSFSENGYYLASSSKDKTVRIWDLRKLTTLHTLEFDSPVASTCFDFSGVYLGVTCSDGTVGVYQSKVWTELLKTTVNSNNFSPSCIRFGPNASFIAVSGLGDSTLRFIE</sequence>
<dbReference type="InterPro" id="IPR038959">
    <property type="entry name" value="Prp19"/>
</dbReference>
<keyword evidence="11 21" id="KW-0747">Spliceosome</keyword>
<evidence type="ECO:0000256" key="20">
    <source>
        <dbReference type="PROSITE-ProRule" id="PRU00221"/>
    </source>
</evidence>
<keyword evidence="19 21" id="KW-0539">Nucleus</keyword>
<dbReference type="PROSITE" id="PS00678">
    <property type="entry name" value="WD_REPEATS_1"/>
    <property type="match status" value="1"/>
</dbReference>
<dbReference type="PROSITE" id="PS51698">
    <property type="entry name" value="U_BOX"/>
    <property type="match status" value="1"/>
</dbReference>
<dbReference type="SMART" id="SM00504">
    <property type="entry name" value="Ubox"/>
    <property type="match status" value="1"/>
</dbReference>
<dbReference type="Pfam" id="PF11789">
    <property type="entry name" value="zf-Nse"/>
    <property type="match status" value="1"/>
</dbReference>
<dbReference type="GO" id="GO:0061630">
    <property type="term" value="F:ubiquitin protein ligase activity"/>
    <property type="evidence" value="ECO:0007669"/>
    <property type="project" value="UniProtKB-UniRule"/>
</dbReference>
<protein>
    <recommendedName>
        <fullName evidence="6 21">Pre-mRNA-processing factor 19</fullName>
        <ecNumber evidence="5 21">2.3.2.27</ecNumber>
    </recommendedName>
</protein>
<dbReference type="CDD" id="cd00200">
    <property type="entry name" value="WD40"/>
    <property type="match status" value="1"/>
</dbReference>
<gene>
    <name evidence="23" type="ORF">FDP41_001551</name>
</gene>
<feature type="repeat" description="WD" evidence="20">
    <location>
        <begin position="364"/>
        <end position="405"/>
    </location>
</feature>
<evidence type="ECO:0000256" key="21">
    <source>
        <dbReference type="RuleBase" id="RU367101"/>
    </source>
</evidence>
<keyword evidence="24" id="KW-1185">Reference proteome</keyword>
<dbReference type="InterPro" id="IPR004181">
    <property type="entry name" value="Znf_MIZ"/>
</dbReference>
<dbReference type="UniPathway" id="UPA00143"/>
<dbReference type="SUPFAM" id="SSF57850">
    <property type="entry name" value="RING/U-box"/>
    <property type="match status" value="1"/>
</dbReference>
<evidence type="ECO:0000256" key="6">
    <source>
        <dbReference type="ARBA" id="ARBA00015618"/>
    </source>
</evidence>
<keyword evidence="15 21" id="KW-0833">Ubl conjugation pathway</keyword>
<comment type="catalytic activity">
    <reaction evidence="1 21">
        <text>S-ubiquitinyl-[E2 ubiquitin-conjugating enzyme]-L-cysteine + [acceptor protein]-L-lysine = [E2 ubiquitin-conjugating enzyme]-L-cysteine + N(6)-ubiquitinyl-[acceptor protein]-L-lysine.</text>
        <dbReference type="EC" id="2.3.2.27"/>
    </reaction>
</comment>
<feature type="repeat" description="WD" evidence="20">
    <location>
        <begin position="322"/>
        <end position="363"/>
    </location>
</feature>
<evidence type="ECO:0000256" key="2">
    <source>
        <dbReference type="ARBA" id="ARBA00004642"/>
    </source>
</evidence>
<dbReference type="InterPro" id="IPR036322">
    <property type="entry name" value="WD40_repeat_dom_sf"/>
</dbReference>
<dbReference type="SMART" id="SM00320">
    <property type="entry name" value="WD40"/>
    <property type="match status" value="7"/>
</dbReference>
<keyword evidence="17 21" id="KW-0508">mRNA splicing</keyword>
<dbReference type="Gene3D" id="3.30.40.10">
    <property type="entry name" value="Zinc/RING finger domain, C3HC4 (zinc finger)"/>
    <property type="match status" value="1"/>
</dbReference>
<keyword evidence="14" id="KW-0863">Zinc-finger</keyword>
<feature type="domain" description="U-box" evidence="22">
    <location>
        <begin position="1"/>
        <end position="73"/>
    </location>
</feature>
<keyword evidence="7 20" id="KW-0853">WD repeat</keyword>
<name>A0A6A5BZW1_NAEFO</name>
<dbReference type="PRINTS" id="PR00320">
    <property type="entry name" value="GPROTEINBRPT"/>
</dbReference>
<comment type="similarity">
    <text evidence="4 21">Belongs to the WD repeat PRP19 family.</text>
</comment>
<reference evidence="23 24" key="1">
    <citation type="journal article" date="2019" name="Sci. Rep.">
        <title>Nanopore sequencing improves the draft genome of the human pathogenic amoeba Naegleria fowleri.</title>
        <authorList>
            <person name="Liechti N."/>
            <person name="Schurch N."/>
            <person name="Bruggmann R."/>
            <person name="Wittwer M."/>
        </authorList>
    </citation>
    <scope>NUCLEOTIDE SEQUENCE [LARGE SCALE GENOMIC DNA]</scope>
    <source>
        <strain evidence="23 24">ATCC 30894</strain>
    </source>
</reference>
<dbReference type="GO" id="GO:0006281">
    <property type="term" value="P:DNA repair"/>
    <property type="evidence" value="ECO:0007669"/>
    <property type="project" value="UniProtKB-KW"/>
</dbReference>
<dbReference type="GO" id="GO:0005737">
    <property type="term" value="C:cytoplasm"/>
    <property type="evidence" value="ECO:0007669"/>
    <property type="project" value="TreeGrafter"/>
</dbReference>
<dbReference type="InterPro" id="IPR020472">
    <property type="entry name" value="WD40_PAC1"/>
</dbReference>
<dbReference type="RefSeq" id="XP_044563921.1">
    <property type="nucleotide sequence ID" value="XM_044704648.1"/>
</dbReference>
<keyword evidence="8 21" id="KW-0507">mRNA processing</keyword>
<keyword evidence="9 21" id="KW-0808">Transferase</keyword>
<evidence type="ECO:0000256" key="1">
    <source>
        <dbReference type="ARBA" id="ARBA00000900"/>
    </source>
</evidence>
<dbReference type="GO" id="GO:0005654">
    <property type="term" value="C:nucleoplasm"/>
    <property type="evidence" value="ECO:0007669"/>
    <property type="project" value="UniProtKB-SubCell"/>
</dbReference>
<keyword evidence="16" id="KW-0862">Zinc</keyword>
<dbReference type="Pfam" id="PF00400">
    <property type="entry name" value="WD40"/>
    <property type="match status" value="4"/>
</dbReference>
<dbReference type="VEuPathDB" id="AmoebaDB:FDP41_001551"/>
<keyword evidence="18 21" id="KW-0234">DNA repair</keyword>
<dbReference type="AlphaFoldDB" id="A0A6A5BZW1"/>
<comment type="pathway">
    <text evidence="3 21">Protein modification; protein ubiquitination.</text>
</comment>
<dbReference type="EC" id="2.3.2.27" evidence="5 21"/>
<dbReference type="InterPro" id="IPR055340">
    <property type="entry name" value="RING-Ubox_PRP19"/>
</dbReference>
<evidence type="ECO:0000256" key="10">
    <source>
        <dbReference type="ARBA" id="ARBA00022723"/>
    </source>
</evidence>
<dbReference type="InterPro" id="IPR013915">
    <property type="entry name" value="Prp19_cc"/>
</dbReference>
<evidence type="ECO:0000256" key="5">
    <source>
        <dbReference type="ARBA" id="ARBA00012483"/>
    </source>
</evidence>
<dbReference type="SUPFAM" id="SSF50978">
    <property type="entry name" value="WD40 repeat-like"/>
    <property type="match status" value="1"/>
</dbReference>
<dbReference type="OrthoDB" id="687049at2759"/>
<dbReference type="PANTHER" id="PTHR43995">
    <property type="entry name" value="PRE-MRNA-PROCESSING FACTOR 19"/>
    <property type="match status" value="1"/>
</dbReference>
<proteinExistence type="inferred from homology"/>
<evidence type="ECO:0000256" key="8">
    <source>
        <dbReference type="ARBA" id="ARBA00022664"/>
    </source>
</evidence>
<evidence type="ECO:0000259" key="22">
    <source>
        <dbReference type="PROSITE" id="PS51698"/>
    </source>
</evidence>
<evidence type="ECO:0000313" key="23">
    <source>
        <dbReference type="EMBL" id="KAF0979208.1"/>
    </source>
</evidence>
<dbReference type="GO" id="GO:0008270">
    <property type="term" value="F:zinc ion binding"/>
    <property type="evidence" value="ECO:0007669"/>
    <property type="project" value="UniProtKB-KW"/>
</dbReference>
<evidence type="ECO:0000256" key="9">
    <source>
        <dbReference type="ARBA" id="ARBA00022679"/>
    </source>
</evidence>
<keyword evidence="10" id="KW-0479">Metal-binding</keyword>
<evidence type="ECO:0000256" key="19">
    <source>
        <dbReference type="ARBA" id="ARBA00023242"/>
    </source>
</evidence>
<dbReference type="GO" id="GO:0070534">
    <property type="term" value="P:protein K63-linked ubiquitination"/>
    <property type="evidence" value="ECO:0007669"/>
    <property type="project" value="UniProtKB-UniRule"/>
</dbReference>
<dbReference type="InterPro" id="IPR015943">
    <property type="entry name" value="WD40/YVTN_repeat-like_dom_sf"/>
</dbReference>
<keyword evidence="13 21" id="KW-0227">DNA damage</keyword>
<dbReference type="OMA" id="SLDQHWA"/>
<evidence type="ECO:0000313" key="24">
    <source>
        <dbReference type="Proteomes" id="UP000444721"/>
    </source>
</evidence>
<accession>A0A6A5BZW1</accession>
<organism evidence="23 24">
    <name type="scientific">Naegleria fowleri</name>
    <name type="common">Brain eating amoeba</name>
    <dbReference type="NCBI Taxonomy" id="5763"/>
    <lineage>
        <taxon>Eukaryota</taxon>
        <taxon>Discoba</taxon>
        <taxon>Heterolobosea</taxon>
        <taxon>Tetramitia</taxon>
        <taxon>Eutetramitia</taxon>
        <taxon>Vahlkampfiidae</taxon>
        <taxon>Naegleria</taxon>
    </lineage>
</organism>
<dbReference type="InterPro" id="IPR019775">
    <property type="entry name" value="WD40_repeat_CS"/>
</dbReference>
<dbReference type="Gene3D" id="2.130.10.10">
    <property type="entry name" value="YVTN repeat-like/Quinoprotein amine dehydrogenase"/>
    <property type="match status" value="1"/>
</dbReference>
<evidence type="ECO:0000256" key="13">
    <source>
        <dbReference type="ARBA" id="ARBA00022763"/>
    </source>
</evidence>
<dbReference type="CDD" id="cd16656">
    <property type="entry name" value="RING-Ubox_PRP19"/>
    <property type="match status" value="1"/>
</dbReference>
<evidence type="ECO:0000256" key="12">
    <source>
        <dbReference type="ARBA" id="ARBA00022737"/>
    </source>
</evidence>
<evidence type="ECO:0000256" key="17">
    <source>
        <dbReference type="ARBA" id="ARBA00023187"/>
    </source>
</evidence>
<comment type="subcellular location">
    <subcellularLocation>
        <location evidence="2">Nucleus</location>
        <location evidence="2">Nucleoplasm</location>
    </subcellularLocation>
</comment>
<comment type="function">
    <text evidence="21">Ubiquitin-protein ligase which is mainly involved pre-mRNA splicing and DNA repair. Required for pre-mRNA splicing as component of the spliceosome.</text>
</comment>
<keyword evidence="12" id="KW-0677">Repeat</keyword>
<dbReference type="GO" id="GO:0000398">
    <property type="term" value="P:mRNA splicing, via spliceosome"/>
    <property type="evidence" value="ECO:0007669"/>
    <property type="project" value="InterPro"/>
</dbReference>
<dbReference type="Pfam" id="PF08606">
    <property type="entry name" value="Prp19"/>
    <property type="match status" value="1"/>
</dbReference>
<evidence type="ECO:0000256" key="15">
    <source>
        <dbReference type="ARBA" id="ARBA00022786"/>
    </source>
</evidence>
<dbReference type="InterPro" id="IPR001680">
    <property type="entry name" value="WD40_rpt"/>
</dbReference>
<dbReference type="EMBL" id="VFQX01000027">
    <property type="protein sequence ID" value="KAF0979208.1"/>
    <property type="molecule type" value="Genomic_DNA"/>
</dbReference>
<dbReference type="GeneID" id="68108769"/>
<dbReference type="Proteomes" id="UP000444721">
    <property type="component" value="Unassembled WGS sequence"/>
</dbReference>
<dbReference type="PANTHER" id="PTHR43995:SF1">
    <property type="entry name" value="PRE-MRNA-PROCESSING FACTOR 19"/>
    <property type="match status" value="1"/>
</dbReference>
<dbReference type="VEuPathDB" id="AmoebaDB:NF0075520"/>
<evidence type="ECO:0000256" key="7">
    <source>
        <dbReference type="ARBA" id="ARBA00022574"/>
    </source>
</evidence>
<dbReference type="PROSITE" id="PS50294">
    <property type="entry name" value="WD_REPEATS_REGION"/>
    <property type="match status" value="2"/>
</dbReference>
<evidence type="ECO:0000256" key="14">
    <source>
        <dbReference type="ARBA" id="ARBA00022771"/>
    </source>
</evidence>
<dbReference type="InterPro" id="IPR013083">
    <property type="entry name" value="Znf_RING/FYVE/PHD"/>
</dbReference>
<evidence type="ECO:0000256" key="4">
    <source>
        <dbReference type="ARBA" id="ARBA00006388"/>
    </source>
</evidence>